<proteinExistence type="predicted"/>
<dbReference type="PROSITE" id="PS50181">
    <property type="entry name" value="FBOX"/>
    <property type="match status" value="1"/>
</dbReference>
<keyword evidence="3" id="KW-1185">Reference proteome</keyword>
<dbReference type="EMBL" id="JABEYC010000810">
    <property type="protein sequence ID" value="KAF4974050.1"/>
    <property type="molecule type" value="Genomic_DNA"/>
</dbReference>
<organism evidence="2 3">
    <name type="scientific">Fusarium zealandicum</name>
    <dbReference type="NCBI Taxonomy" id="1053134"/>
    <lineage>
        <taxon>Eukaryota</taxon>
        <taxon>Fungi</taxon>
        <taxon>Dikarya</taxon>
        <taxon>Ascomycota</taxon>
        <taxon>Pezizomycotina</taxon>
        <taxon>Sordariomycetes</taxon>
        <taxon>Hypocreomycetidae</taxon>
        <taxon>Hypocreales</taxon>
        <taxon>Nectriaceae</taxon>
        <taxon>Fusarium</taxon>
        <taxon>Fusarium staphyleae species complex</taxon>
    </lineage>
</organism>
<dbReference type="Proteomes" id="UP000635477">
    <property type="component" value="Unassembled WGS sequence"/>
</dbReference>
<feature type="domain" description="F-box" evidence="1">
    <location>
        <begin position="53"/>
        <end position="99"/>
    </location>
</feature>
<dbReference type="InterPro" id="IPR001810">
    <property type="entry name" value="F-box_dom"/>
</dbReference>
<evidence type="ECO:0000313" key="3">
    <source>
        <dbReference type="Proteomes" id="UP000635477"/>
    </source>
</evidence>
<evidence type="ECO:0000259" key="1">
    <source>
        <dbReference type="PROSITE" id="PS50181"/>
    </source>
</evidence>
<protein>
    <recommendedName>
        <fullName evidence="1">F-box domain-containing protein</fullName>
    </recommendedName>
</protein>
<evidence type="ECO:0000313" key="2">
    <source>
        <dbReference type="EMBL" id="KAF4974050.1"/>
    </source>
</evidence>
<sequence>MVVAVNMAMSCDYPHDLLRHLVRTEASEFKGMIRDLAQAQPLSIVCQQRGSSLGQLDLLPAELLLLVLDYLDFQSLSRLSRVSTMGKDIVEALPAYEEVIHHAPGTLAALGKTHLLGHHPAAMLHTALRQSRCVSCFSFGGFLFLPTCERVCFECLYENQALRMTTPSLAKQCFGLTENDLRRIPVMHSIPGTFGLRFQFSHKRAHRLVSVKQAKELAIQVHGSVEKLAELRPRFPTGKLTAKDLGMFKHFHEAPLEPPGCDLSRLPRKAQVVEDDFGGMASIRFPYLADAGTEIGHLCQGCLVTYGHYMQGSLPESTLSELVPAGVGPYRPLLASLTRLWSTNDFLEHASQCYGVSSLVAQCLS</sequence>
<dbReference type="OrthoDB" id="2687876at2759"/>
<dbReference type="SUPFAM" id="SSF81383">
    <property type="entry name" value="F-box domain"/>
    <property type="match status" value="1"/>
</dbReference>
<dbReference type="Gene3D" id="1.20.1280.50">
    <property type="match status" value="1"/>
</dbReference>
<dbReference type="Pfam" id="PF12937">
    <property type="entry name" value="F-box-like"/>
    <property type="match status" value="1"/>
</dbReference>
<comment type="caution">
    <text evidence="2">The sequence shown here is derived from an EMBL/GenBank/DDBJ whole genome shotgun (WGS) entry which is preliminary data.</text>
</comment>
<dbReference type="InterPro" id="IPR036047">
    <property type="entry name" value="F-box-like_dom_sf"/>
</dbReference>
<accession>A0A8H4XHA2</accession>
<name>A0A8H4XHA2_9HYPO</name>
<reference evidence="2" key="1">
    <citation type="journal article" date="2020" name="BMC Genomics">
        <title>Correction to: Identification and distribution of gene clusters required for synthesis of sphingolipid metabolism inhibitors in diverse species of the filamentous fungus Fusarium.</title>
        <authorList>
            <person name="Kim H.S."/>
            <person name="Lohmar J.M."/>
            <person name="Busman M."/>
            <person name="Brown D.W."/>
            <person name="Naumann T.A."/>
            <person name="Divon H.H."/>
            <person name="Lysoe E."/>
            <person name="Uhlig S."/>
            <person name="Proctor R.H."/>
        </authorList>
    </citation>
    <scope>NUCLEOTIDE SEQUENCE</scope>
    <source>
        <strain evidence="2">NRRL 22465</strain>
    </source>
</reference>
<reference evidence="2" key="2">
    <citation type="submission" date="2020-05" db="EMBL/GenBank/DDBJ databases">
        <authorList>
            <person name="Kim H.-S."/>
            <person name="Proctor R.H."/>
            <person name="Brown D.W."/>
        </authorList>
    </citation>
    <scope>NUCLEOTIDE SEQUENCE</scope>
    <source>
        <strain evidence="2">NRRL 22465</strain>
    </source>
</reference>
<gene>
    <name evidence="2" type="ORF">FZEAL_9004</name>
</gene>
<dbReference type="AlphaFoldDB" id="A0A8H4XHA2"/>